<dbReference type="Proteomes" id="UP001295469">
    <property type="component" value="Chromosome C02"/>
</dbReference>
<sequence length="64" mass="7371">MLVEKMVVVVVADELTAEQPLTTARRSQSSAIDLVSQGRQSFLLRISEERRYKQRTELMAVELY</sequence>
<organism evidence="2 3">
    <name type="scientific">Brassica napus</name>
    <name type="common">Rape</name>
    <dbReference type="NCBI Taxonomy" id="3708"/>
    <lineage>
        <taxon>Eukaryota</taxon>
        <taxon>Viridiplantae</taxon>
        <taxon>Streptophyta</taxon>
        <taxon>Embryophyta</taxon>
        <taxon>Tracheophyta</taxon>
        <taxon>Spermatophyta</taxon>
        <taxon>Magnoliopsida</taxon>
        <taxon>eudicotyledons</taxon>
        <taxon>Gunneridae</taxon>
        <taxon>Pentapetalae</taxon>
        <taxon>rosids</taxon>
        <taxon>malvids</taxon>
        <taxon>Brassicales</taxon>
        <taxon>Brassicaceae</taxon>
        <taxon>Brassiceae</taxon>
        <taxon>Brassica</taxon>
    </lineage>
</organism>
<proteinExistence type="predicted"/>
<accession>A0A078HX21</accession>
<evidence type="ECO:0000313" key="1">
    <source>
        <dbReference type="EMBL" id="CAF1907282.1"/>
    </source>
</evidence>
<dbReference type="AlphaFoldDB" id="A0A078HX21"/>
<evidence type="ECO:0000313" key="3">
    <source>
        <dbReference type="Proteomes" id="UP000028999"/>
    </source>
</evidence>
<keyword evidence="3" id="KW-1185">Reference proteome</keyword>
<evidence type="ECO:0000313" key="2">
    <source>
        <dbReference type="EMBL" id="CDY43005.1"/>
    </source>
</evidence>
<protein>
    <submittedName>
        <fullName evidence="1">(rape) hypothetical protein</fullName>
    </submittedName>
    <submittedName>
        <fullName evidence="2">BnaC02g19790D protein</fullName>
    </submittedName>
</protein>
<dbReference type="Gramene" id="CDY43005">
    <property type="protein sequence ID" value="CDY43005"/>
    <property type="gene ID" value="GSBRNA2T00075801001"/>
</dbReference>
<name>A0A078HX21_BRANA</name>
<dbReference type="EMBL" id="LK032541">
    <property type="protein sequence ID" value="CDY43005.1"/>
    <property type="molecule type" value="Genomic_DNA"/>
</dbReference>
<dbReference type="EMBL" id="HG994366">
    <property type="protein sequence ID" value="CAF1907282.1"/>
    <property type="molecule type" value="Genomic_DNA"/>
</dbReference>
<dbReference type="Proteomes" id="UP000028999">
    <property type="component" value="Unassembled WGS sequence"/>
</dbReference>
<reference evidence="2 3" key="1">
    <citation type="journal article" date="2014" name="Science">
        <title>Plant genetics. Early allopolyploid evolution in the post-Neolithic Brassica napus oilseed genome.</title>
        <authorList>
            <person name="Chalhoub B."/>
            <person name="Denoeud F."/>
            <person name="Liu S."/>
            <person name="Parkin I.A."/>
            <person name="Tang H."/>
            <person name="Wang X."/>
            <person name="Chiquet J."/>
            <person name="Belcram H."/>
            <person name="Tong C."/>
            <person name="Samans B."/>
            <person name="Correa M."/>
            <person name="Da Silva C."/>
            <person name="Just J."/>
            <person name="Falentin C."/>
            <person name="Koh C.S."/>
            <person name="Le Clainche I."/>
            <person name="Bernard M."/>
            <person name="Bento P."/>
            <person name="Noel B."/>
            <person name="Labadie K."/>
            <person name="Alberti A."/>
            <person name="Charles M."/>
            <person name="Arnaud D."/>
            <person name="Guo H."/>
            <person name="Daviaud C."/>
            <person name="Alamery S."/>
            <person name="Jabbari K."/>
            <person name="Zhao M."/>
            <person name="Edger P.P."/>
            <person name="Chelaifa H."/>
            <person name="Tack D."/>
            <person name="Lassalle G."/>
            <person name="Mestiri I."/>
            <person name="Schnel N."/>
            <person name="Le Paslier M.C."/>
            <person name="Fan G."/>
            <person name="Renault V."/>
            <person name="Bayer P.E."/>
            <person name="Golicz A.A."/>
            <person name="Manoli S."/>
            <person name="Lee T.H."/>
            <person name="Thi V.H."/>
            <person name="Chalabi S."/>
            <person name="Hu Q."/>
            <person name="Fan C."/>
            <person name="Tollenaere R."/>
            <person name="Lu Y."/>
            <person name="Battail C."/>
            <person name="Shen J."/>
            <person name="Sidebottom C.H."/>
            <person name="Wang X."/>
            <person name="Canaguier A."/>
            <person name="Chauveau A."/>
            <person name="Berard A."/>
            <person name="Deniot G."/>
            <person name="Guan M."/>
            <person name="Liu Z."/>
            <person name="Sun F."/>
            <person name="Lim Y.P."/>
            <person name="Lyons E."/>
            <person name="Town C.D."/>
            <person name="Bancroft I."/>
            <person name="Wang X."/>
            <person name="Meng J."/>
            <person name="Ma J."/>
            <person name="Pires J.C."/>
            <person name="King G.J."/>
            <person name="Brunel D."/>
            <person name="Delourme R."/>
            <person name="Renard M."/>
            <person name="Aury J.M."/>
            <person name="Adams K.L."/>
            <person name="Batley J."/>
            <person name="Snowdon R.J."/>
            <person name="Tost J."/>
            <person name="Edwards D."/>
            <person name="Zhou Y."/>
            <person name="Hua W."/>
            <person name="Sharpe A.G."/>
            <person name="Paterson A.H."/>
            <person name="Guan C."/>
            <person name="Wincker P."/>
        </authorList>
    </citation>
    <scope>NUCLEOTIDE SEQUENCE [LARGE SCALE GENOMIC DNA]</scope>
    <source>
        <strain evidence="3">cv. Darmor-bzh</strain>
    </source>
</reference>
<dbReference type="PaxDb" id="3708-A0A078HX21"/>
<gene>
    <name evidence="2" type="primary">BnaC02g19790D</name>
    <name evidence="1" type="ORF">DARMORV10_C02P27550.1</name>
    <name evidence="2" type="ORF">GSBRNA2T00075801001</name>
</gene>
<reference evidence="1" key="3">
    <citation type="submission" date="2021-01" db="EMBL/GenBank/DDBJ databases">
        <authorList>
            <consortium name="Genoscope - CEA"/>
            <person name="William W."/>
        </authorList>
    </citation>
    <scope>NUCLEOTIDE SEQUENCE</scope>
</reference>
<reference evidence="2" key="2">
    <citation type="submission" date="2014-06" db="EMBL/GenBank/DDBJ databases">
        <authorList>
            <person name="Genoscope - CEA"/>
        </authorList>
    </citation>
    <scope>NUCLEOTIDE SEQUENCE</scope>
</reference>